<feature type="transmembrane region" description="Helical" evidence="1">
    <location>
        <begin position="7"/>
        <end position="26"/>
    </location>
</feature>
<dbReference type="AlphaFoldDB" id="A0A942UY61"/>
<organism evidence="2 3">
    <name type="scientific">Anaeromonas frigoriresistens</name>
    <dbReference type="NCBI Taxonomy" id="2683708"/>
    <lineage>
        <taxon>Bacteria</taxon>
        <taxon>Bacillati</taxon>
        <taxon>Bacillota</taxon>
        <taxon>Tissierellia</taxon>
        <taxon>Tissierellales</taxon>
        <taxon>Thermohalobacteraceae</taxon>
        <taxon>Anaeromonas</taxon>
    </lineage>
</organism>
<evidence type="ECO:0000313" key="3">
    <source>
        <dbReference type="Proteomes" id="UP000724672"/>
    </source>
</evidence>
<name>A0A942UY61_9FIRM</name>
<keyword evidence="3" id="KW-1185">Reference proteome</keyword>
<keyword evidence="1" id="KW-0812">Transmembrane</keyword>
<keyword evidence="1" id="KW-1133">Transmembrane helix</keyword>
<dbReference type="RefSeq" id="WP_203366412.1">
    <property type="nucleotide sequence ID" value="NZ_WSFT01000034.1"/>
</dbReference>
<dbReference type="Proteomes" id="UP000724672">
    <property type="component" value="Unassembled WGS sequence"/>
</dbReference>
<feature type="transmembrane region" description="Helical" evidence="1">
    <location>
        <begin position="41"/>
        <end position="60"/>
    </location>
</feature>
<sequence length="124" mass="14110">MKIKTIPIFLILQGISILISTLSNILNKEVFKYITYELPTSFNYLSIIIGIIFLICGIGVSLKYKEMYKLSLVVSVLFAIYLLVNIMIVLFMGVQIGALLVNLILLIIYLFIIKNLNQDIRSFS</sequence>
<accession>A0A942UY61</accession>
<keyword evidence="1" id="KW-0472">Membrane</keyword>
<reference evidence="2" key="1">
    <citation type="submission" date="2019-12" db="EMBL/GenBank/DDBJ databases">
        <title>Clostridiaceae gen. nov. sp. nov., isolated from sediment in Xinjiang, China.</title>
        <authorList>
            <person name="Zhang R."/>
        </authorList>
    </citation>
    <scope>NUCLEOTIDE SEQUENCE</scope>
    <source>
        <strain evidence="2">D2Q-11</strain>
    </source>
</reference>
<feature type="transmembrane region" description="Helical" evidence="1">
    <location>
        <begin position="72"/>
        <end position="90"/>
    </location>
</feature>
<protein>
    <submittedName>
        <fullName evidence="2">Uncharacterized protein</fullName>
    </submittedName>
</protein>
<gene>
    <name evidence="2" type="ORF">GOQ27_08420</name>
</gene>
<dbReference type="EMBL" id="WSFT01000034">
    <property type="protein sequence ID" value="MBS4538486.1"/>
    <property type="molecule type" value="Genomic_DNA"/>
</dbReference>
<feature type="transmembrane region" description="Helical" evidence="1">
    <location>
        <begin position="96"/>
        <end position="113"/>
    </location>
</feature>
<evidence type="ECO:0000313" key="2">
    <source>
        <dbReference type="EMBL" id="MBS4538486.1"/>
    </source>
</evidence>
<comment type="caution">
    <text evidence="2">The sequence shown here is derived from an EMBL/GenBank/DDBJ whole genome shotgun (WGS) entry which is preliminary data.</text>
</comment>
<proteinExistence type="predicted"/>
<evidence type="ECO:0000256" key="1">
    <source>
        <dbReference type="SAM" id="Phobius"/>
    </source>
</evidence>